<gene>
    <name evidence="1" type="ORF">S12H4_50916</name>
</gene>
<accession>X1TX56</accession>
<reference evidence="1" key="1">
    <citation type="journal article" date="2014" name="Front. Microbiol.">
        <title>High frequency of phylogenetically diverse reductive dehalogenase-homologous genes in deep subseafloor sedimentary metagenomes.</title>
        <authorList>
            <person name="Kawai M."/>
            <person name="Futagami T."/>
            <person name="Toyoda A."/>
            <person name="Takaki Y."/>
            <person name="Nishi S."/>
            <person name="Hori S."/>
            <person name="Arai W."/>
            <person name="Tsubouchi T."/>
            <person name="Morono Y."/>
            <person name="Uchiyama I."/>
            <person name="Ito T."/>
            <person name="Fujiyama A."/>
            <person name="Inagaki F."/>
            <person name="Takami H."/>
        </authorList>
    </citation>
    <scope>NUCLEOTIDE SEQUENCE</scope>
    <source>
        <strain evidence="1">Expedition CK06-06</strain>
    </source>
</reference>
<name>X1TX56_9ZZZZ</name>
<protein>
    <submittedName>
        <fullName evidence="1">Uncharacterized protein</fullName>
    </submittedName>
</protein>
<comment type="caution">
    <text evidence="1">The sequence shown here is derived from an EMBL/GenBank/DDBJ whole genome shotgun (WGS) entry which is preliminary data.</text>
</comment>
<organism evidence="1">
    <name type="scientific">marine sediment metagenome</name>
    <dbReference type="NCBI Taxonomy" id="412755"/>
    <lineage>
        <taxon>unclassified sequences</taxon>
        <taxon>metagenomes</taxon>
        <taxon>ecological metagenomes</taxon>
    </lineage>
</organism>
<proteinExistence type="predicted"/>
<dbReference type="EMBL" id="BARW01032127">
    <property type="protein sequence ID" value="GAJ09844.1"/>
    <property type="molecule type" value="Genomic_DNA"/>
</dbReference>
<evidence type="ECO:0000313" key="1">
    <source>
        <dbReference type="EMBL" id="GAJ09844.1"/>
    </source>
</evidence>
<dbReference type="AlphaFoldDB" id="X1TX56"/>
<sequence>MGIKSDRANIMTERTVEFKSQNKGQEKREEMEEIIQEGCLEYEFETMKGIDIVIYIKREGPTILT</sequence>